<gene>
    <name evidence="1" type="ORF">MRK42_12350</name>
</gene>
<reference evidence="1" key="1">
    <citation type="submission" date="2022-03" db="EMBL/GenBank/DDBJ databases">
        <title>Sea Food Isolates.</title>
        <authorList>
            <person name="Li C."/>
        </authorList>
    </citation>
    <scope>NUCLEOTIDE SEQUENCE</scope>
    <source>
        <strain evidence="1">19NY04SH05-1</strain>
    </source>
</reference>
<protein>
    <submittedName>
        <fullName evidence="1">Uncharacterized protein</fullName>
    </submittedName>
</protein>
<dbReference type="RefSeq" id="WP_338610206.1">
    <property type="nucleotide sequence ID" value="NZ_CP095328.1"/>
</dbReference>
<dbReference type="AlphaFoldDB" id="A0AAU6T453"/>
<sequence length="109" mass="12560">MDDKILLEKAKELIELKYELDTLMSKMNDLKQDIIQDIKKYGAIKLDSGKVYYGESKGAESFSRKNVLQYLRDTYGDSLADQVDEDCTKHGKPRAIVYVKINKILPEQL</sequence>
<evidence type="ECO:0000313" key="1">
    <source>
        <dbReference type="EMBL" id="XAG39807.1"/>
    </source>
</evidence>
<organism evidence="1">
    <name type="scientific">Aeromonas sp. 19NY04SH05-1</name>
    <dbReference type="NCBI Taxonomy" id="2920537"/>
    <lineage>
        <taxon>Bacteria</taxon>
        <taxon>Pseudomonadati</taxon>
        <taxon>Pseudomonadota</taxon>
        <taxon>Gammaproteobacteria</taxon>
        <taxon>Aeromonadales</taxon>
        <taxon>Aeromonadaceae</taxon>
        <taxon>Aeromonas</taxon>
    </lineage>
</organism>
<name>A0AAU6T453_9GAMM</name>
<dbReference type="EMBL" id="CP095328">
    <property type="protein sequence ID" value="XAG39807.1"/>
    <property type="molecule type" value="Genomic_DNA"/>
</dbReference>
<proteinExistence type="predicted"/>
<accession>A0AAU6T453</accession>